<dbReference type="Gene3D" id="3.30.750.24">
    <property type="entry name" value="STAS domain"/>
    <property type="match status" value="1"/>
</dbReference>
<dbReference type="InterPro" id="IPR036513">
    <property type="entry name" value="STAS_dom_sf"/>
</dbReference>
<protein>
    <submittedName>
        <fullName evidence="2">STAS domain-containing protein</fullName>
    </submittedName>
</protein>
<evidence type="ECO:0000313" key="2">
    <source>
        <dbReference type="EMBL" id="NOK35717.1"/>
    </source>
</evidence>
<dbReference type="Proteomes" id="UP000563426">
    <property type="component" value="Unassembled WGS sequence"/>
</dbReference>
<dbReference type="InterPro" id="IPR002645">
    <property type="entry name" value="STAS_dom"/>
</dbReference>
<sequence>MTGLQIHQEQEAAGRITLRLEGTLDGRTAQELRNSLQALGQSEVVLDFAHLREFKDSAVGVLTHGLKDSAVQLRGLATHHERMFRYFGVLSSPSTHRAYYTPEDILSV</sequence>
<gene>
    <name evidence="2" type="ORF">HMI49_21190</name>
</gene>
<organism evidence="2 3">
    <name type="scientific">Corallococcus exercitus</name>
    <dbReference type="NCBI Taxonomy" id="2316736"/>
    <lineage>
        <taxon>Bacteria</taxon>
        <taxon>Pseudomonadati</taxon>
        <taxon>Myxococcota</taxon>
        <taxon>Myxococcia</taxon>
        <taxon>Myxococcales</taxon>
        <taxon>Cystobacterineae</taxon>
        <taxon>Myxococcaceae</taxon>
        <taxon>Corallococcus</taxon>
    </lineage>
</organism>
<evidence type="ECO:0000313" key="3">
    <source>
        <dbReference type="Proteomes" id="UP000563426"/>
    </source>
</evidence>
<keyword evidence="3" id="KW-1185">Reference proteome</keyword>
<evidence type="ECO:0000259" key="1">
    <source>
        <dbReference type="PROSITE" id="PS50801"/>
    </source>
</evidence>
<accession>A0A3A8I1B5</accession>
<reference evidence="2 3" key="1">
    <citation type="submission" date="2020-05" db="EMBL/GenBank/DDBJ databases">
        <authorList>
            <person name="Whitworth D."/>
        </authorList>
    </citation>
    <scope>NUCLEOTIDE SEQUENCE [LARGE SCALE GENOMIC DNA]</scope>
    <source>
        <strain evidence="2 3">AB043B</strain>
    </source>
</reference>
<name>A0A3A8I1B5_9BACT</name>
<dbReference type="EMBL" id="JABFJV010000125">
    <property type="protein sequence ID" value="NOK35717.1"/>
    <property type="molecule type" value="Genomic_DNA"/>
</dbReference>
<dbReference type="Pfam" id="PF13466">
    <property type="entry name" value="STAS_2"/>
    <property type="match status" value="1"/>
</dbReference>
<dbReference type="InterPro" id="IPR058548">
    <property type="entry name" value="MlaB-like_STAS"/>
</dbReference>
<dbReference type="SUPFAM" id="SSF52091">
    <property type="entry name" value="SpoIIaa-like"/>
    <property type="match status" value="1"/>
</dbReference>
<feature type="domain" description="STAS" evidence="1">
    <location>
        <begin position="14"/>
        <end position="108"/>
    </location>
</feature>
<dbReference type="PROSITE" id="PS50801">
    <property type="entry name" value="STAS"/>
    <property type="match status" value="1"/>
</dbReference>
<proteinExistence type="predicted"/>
<dbReference type="AlphaFoldDB" id="A0A3A8I1B5"/>
<dbReference type="OrthoDB" id="5517437at2"/>
<comment type="caution">
    <text evidence="2">The sequence shown here is derived from an EMBL/GenBank/DDBJ whole genome shotgun (WGS) entry which is preliminary data.</text>
</comment>